<accession>A0A2H0U8A5</accession>
<dbReference type="NCBIfam" id="TIGR02532">
    <property type="entry name" value="IV_pilin_GFxxxE"/>
    <property type="match status" value="1"/>
</dbReference>
<evidence type="ECO:0008006" key="3">
    <source>
        <dbReference type="Google" id="ProtNLM"/>
    </source>
</evidence>
<sequence length="206" mass="21902">MACGMWRMIGKRGRRLVGGGRRGFSLVELIAVTGIFALLSAIVLANNTRFGGSITLEHLAYDVALSVREAQLYGIAVRRTEAGEFSTGYGMHFSLASPNSYILFADTFENGLYDGGELVESTTIRSGYGIADICVSTQAGETCGINTLNVVYKRPEPDACIGTGDVTIGGDGLCTSVRTQARVLLTSPRGDRATIAIESTGQVYVE</sequence>
<evidence type="ECO:0000313" key="1">
    <source>
        <dbReference type="EMBL" id="PIR82627.1"/>
    </source>
</evidence>
<protein>
    <recommendedName>
        <fullName evidence="3">General secretion pathway GspH domain-containing protein</fullName>
    </recommendedName>
</protein>
<organism evidence="1 2">
    <name type="scientific">Candidatus Kaiserbacteria bacterium CG10_big_fil_rev_8_21_14_0_10_59_10</name>
    <dbReference type="NCBI Taxonomy" id="1974612"/>
    <lineage>
        <taxon>Bacteria</taxon>
        <taxon>Candidatus Kaiseribacteriota</taxon>
    </lineage>
</organism>
<dbReference type="InterPro" id="IPR012902">
    <property type="entry name" value="N_methyl_site"/>
</dbReference>
<gene>
    <name evidence="1" type="ORF">COU20_01555</name>
</gene>
<dbReference type="Proteomes" id="UP000231379">
    <property type="component" value="Unassembled WGS sequence"/>
</dbReference>
<name>A0A2H0U8A5_9BACT</name>
<reference evidence="2" key="1">
    <citation type="submission" date="2017-09" db="EMBL/GenBank/DDBJ databases">
        <title>Depth-based differentiation of microbial function through sediment-hosted aquifers and enrichment of novel symbionts in the deep terrestrial subsurface.</title>
        <authorList>
            <person name="Probst A.J."/>
            <person name="Ladd B."/>
            <person name="Jarett J.K."/>
            <person name="Geller-Mcgrath D.E."/>
            <person name="Sieber C.M.K."/>
            <person name="Emerson J.B."/>
            <person name="Anantharaman K."/>
            <person name="Thomas B.C."/>
            <person name="Malmstrom R."/>
            <person name="Stieglmeier M."/>
            <person name="Klingl A."/>
            <person name="Woyke T."/>
            <person name="Ryan C.M."/>
            <person name="Banfield J.F."/>
        </authorList>
    </citation>
    <scope>NUCLEOTIDE SEQUENCE [LARGE SCALE GENOMIC DNA]</scope>
</reference>
<comment type="caution">
    <text evidence="1">The sequence shown here is derived from an EMBL/GenBank/DDBJ whole genome shotgun (WGS) entry which is preliminary data.</text>
</comment>
<dbReference type="PROSITE" id="PS00409">
    <property type="entry name" value="PROKAR_NTER_METHYL"/>
    <property type="match status" value="1"/>
</dbReference>
<dbReference type="EMBL" id="PFBM01000010">
    <property type="protein sequence ID" value="PIR82627.1"/>
    <property type="molecule type" value="Genomic_DNA"/>
</dbReference>
<evidence type="ECO:0000313" key="2">
    <source>
        <dbReference type="Proteomes" id="UP000231379"/>
    </source>
</evidence>
<dbReference type="AlphaFoldDB" id="A0A2H0U8A5"/>
<proteinExistence type="predicted"/>